<keyword evidence="1" id="KW-0472">Membrane</keyword>
<proteinExistence type="predicted"/>
<comment type="caution">
    <text evidence="2">The sequence shown here is derived from an EMBL/GenBank/DDBJ whole genome shotgun (WGS) entry which is preliminary data.</text>
</comment>
<dbReference type="Proteomes" id="UP001386955">
    <property type="component" value="Unassembled WGS sequence"/>
</dbReference>
<organism evidence="2 3">
    <name type="scientific">Psophocarpus tetragonolobus</name>
    <name type="common">Winged bean</name>
    <name type="synonym">Dolichos tetragonolobus</name>
    <dbReference type="NCBI Taxonomy" id="3891"/>
    <lineage>
        <taxon>Eukaryota</taxon>
        <taxon>Viridiplantae</taxon>
        <taxon>Streptophyta</taxon>
        <taxon>Embryophyta</taxon>
        <taxon>Tracheophyta</taxon>
        <taxon>Spermatophyta</taxon>
        <taxon>Magnoliopsida</taxon>
        <taxon>eudicotyledons</taxon>
        <taxon>Gunneridae</taxon>
        <taxon>Pentapetalae</taxon>
        <taxon>rosids</taxon>
        <taxon>fabids</taxon>
        <taxon>Fabales</taxon>
        <taxon>Fabaceae</taxon>
        <taxon>Papilionoideae</taxon>
        <taxon>50 kb inversion clade</taxon>
        <taxon>NPAAA clade</taxon>
        <taxon>indigoferoid/millettioid clade</taxon>
        <taxon>Phaseoleae</taxon>
        <taxon>Psophocarpus</taxon>
    </lineage>
</organism>
<gene>
    <name evidence="2" type="ORF">VNO78_08218</name>
</gene>
<evidence type="ECO:0000256" key="1">
    <source>
        <dbReference type="SAM" id="Phobius"/>
    </source>
</evidence>
<feature type="transmembrane region" description="Helical" evidence="1">
    <location>
        <begin position="40"/>
        <end position="59"/>
    </location>
</feature>
<sequence>MLKLDNDFHFVDAVKKAGVFVRGFCKYKTLMWLERIIRGYSMGVVHVFVINYAICSIYLKEKKRISRLQCRAPYSIINFSLLVRKIALILGDEMNTLLACKL</sequence>
<protein>
    <submittedName>
        <fullName evidence="2">Uncharacterized protein</fullName>
    </submittedName>
</protein>
<dbReference type="AlphaFoldDB" id="A0AAN9SVN2"/>
<keyword evidence="1" id="KW-0812">Transmembrane</keyword>
<keyword evidence="3" id="KW-1185">Reference proteome</keyword>
<reference evidence="2 3" key="1">
    <citation type="submission" date="2024-01" db="EMBL/GenBank/DDBJ databases">
        <title>The genomes of 5 underutilized Papilionoideae crops provide insights into root nodulation and disease resistanc.</title>
        <authorList>
            <person name="Jiang F."/>
        </authorList>
    </citation>
    <scope>NUCLEOTIDE SEQUENCE [LARGE SCALE GENOMIC DNA]</scope>
    <source>
        <strain evidence="2">DUOXIRENSHENG_FW03</strain>
        <tissue evidence="2">Leaves</tissue>
    </source>
</reference>
<evidence type="ECO:0000313" key="3">
    <source>
        <dbReference type="Proteomes" id="UP001386955"/>
    </source>
</evidence>
<name>A0AAN9SVN2_PSOTE</name>
<evidence type="ECO:0000313" key="2">
    <source>
        <dbReference type="EMBL" id="KAK7406590.1"/>
    </source>
</evidence>
<keyword evidence="1" id="KW-1133">Transmembrane helix</keyword>
<dbReference type="EMBL" id="JAYMYS010000002">
    <property type="protein sequence ID" value="KAK7406590.1"/>
    <property type="molecule type" value="Genomic_DNA"/>
</dbReference>
<accession>A0AAN9SVN2</accession>